<feature type="region of interest" description="Disordered" evidence="2">
    <location>
        <begin position="1"/>
        <end position="40"/>
    </location>
</feature>
<feature type="coiled-coil region" evidence="1">
    <location>
        <begin position="72"/>
        <end position="99"/>
    </location>
</feature>
<name>A0A9D4TWN0_CHLVU</name>
<keyword evidence="4" id="KW-1185">Reference proteome</keyword>
<evidence type="ECO:0000313" key="3">
    <source>
        <dbReference type="EMBL" id="KAI3436511.1"/>
    </source>
</evidence>
<accession>A0A9D4TWN0</accession>
<gene>
    <name evidence="3" type="ORF">D9Q98_005928</name>
</gene>
<protein>
    <submittedName>
        <fullName evidence="3">Uncharacterized protein</fullName>
    </submittedName>
</protein>
<reference evidence="3" key="1">
    <citation type="journal article" date="2019" name="Plant J.">
        <title>Chlorella vulgaris genome assembly and annotation reveals the molecular basis for metabolic acclimation to high light conditions.</title>
        <authorList>
            <person name="Cecchin M."/>
            <person name="Marcolungo L."/>
            <person name="Rossato M."/>
            <person name="Girolomoni L."/>
            <person name="Cosentino E."/>
            <person name="Cuine S."/>
            <person name="Li-Beisson Y."/>
            <person name="Delledonne M."/>
            <person name="Ballottari M."/>
        </authorList>
    </citation>
    <scope>NUCLEOTIDE SEQUENCE</scope>
    <source>
        <strain evidence="3">211/11P</strain>
    </source>
</reference>
<organism evidence="3 4">
    <name type="scientific">Chlorella vulgaris</name>
    <name type="common">Green alga</name>
    <dbReference type="NCBI Taxonomy" id="3077"/>
    <lineage>
        <taxon>Eukaryota</taxon>
        <taxon>Viridiplantae</taxon>
        <taxon>Chlorophyta</taxon>
        <taxon>core chlorophytes</taxon>
        <taxon>Trebouxiophyceae</taxon>
        <taxon>Chlorellales</taxon>
        <taxon>Chlorellaceae</taxon>
        <taxon>Chlorella clade</taxon>
        <taxon>Chlorella</taxon>
    </lineage>
</organism>
<feature type="compositionally biased region" description="Low complexity" evidence="2">
    <location>
        <begin position="18"/>
        <end position="36"/>
    </location>
</feature>
<sequence length="173" mass="18250">MASSSAKAQPPATQPVQRNPRNSPAASPRRTAASARIPALPGGFTPDGLLTTGATLFAAGVQAATACKGEQRAQLKAERDAAVASAAQQKAEVERLQQAVVIHMAALEQSQADLKAAWSSWLLQAWSLTHAMRRRVTCPRVHPLTSDSRTGTCGGLLATHQLAQLLEDLPTKQ</sequence>
<comment type="caution">
    <text evidence="3">The sequence shown here is derived from an EMBL/GenBank/DDBJ whole genome shotgun (WGS) entry which is preliminary data.</text>
</comment>
<evidence type="ECO:0000256" key="1">
    <source>
        <dbReference type="SAM" id="Coils"/>
    </source>
</evidence>
<keyword evidence="1" id="KW-0175">Coiled coil</keyword>
<evidence type="ECO:0000256" key="2">
    <source>
        <dbReference type="SAM" id="MobiDB-lite"/>
    </source>
</evidence>
<proteinExistence type="predicted"/>
<reference evidence="3" key="2">
    <citation type="submission" date="2020-11" db="EMBL/GenBank/DDBJ databases">
        <authorList>
            <person name="Cecchin M."/>
            <person name="Marcolungo L."/>
            <person name="Rossato M."/>
            <person name="Girolomoni L."/>
            <person name="Cosentino E."/>
            <person name="Cuine S."/>
            <person name="Li-Beisson Y."/>
            <person name="Delledonne M."/>
            <person name="Ballottari M."/>
        </authorList>
    </citation>
    <scope>NUCLEOTIDE SEQUENCE</scope>
    <source>
        <strain evidence="3">211/11P</strain>
        <tissue evidence="3">Whole cell</tissue>
    </source>
</reference>
<evidence type="ECO:0000313" key="4">
    <source>
        <dbReference type="Proteomes" id="UP001055712"/>
    </source>
</evidence>
<dbReference type="AlphaFoldDB" id="A0A9D4TWN0"/>
<dbReference type="Proteomes" id="UP001055712">
    <property type="component" value="Unassembled WGS sequence"/>
</dbReference>
<dbReference type="EMBL" id="SIDB01000002">
    <property type="protein sequence ID" value="KAI3436511.1"/>
    <property type="molecule type" value="Genomic_DNA"/>
</dbReference>